<keyword evidence="7" id="KW-1185">Reference proteome</keyword>
<keyword evidence="2 3" id="KW-0326">Glycosidase</keyword>
<evidence type="ECO:0000256" key="2">
    <source>
        <dbReference type="ARBA" id="ARBA00023295"/>
    </source>
</evidence>
<dbReference type="EMBL" id="JACHBU010000008">
    <property type="protein sequence ID" value="MBB6510470.1"/>
    <property type="molecule type" value="Genomic_DNA"/>
</dbReference>
<comment type="similarity">
    <text evidence="3">Belongs to the glycosyl hydrolase 5 (cellulase A) family.</text>
</comment>
<feature type="domain" description="Glycoside hydrolase family 5" evidence="5">
    <location>
        <begin position="35"/>
        <end position="299"/>
    </location>
</feature>
<dbReference type="SUPFAM" id="SSF51445">
    <property type="entry name" value="(Trans)glycosidases"/>
    <property type="match status" value="1"/>
</dbReference>
<evidence type="ECO:0000313" key="6">
    <source>
        <dbReference type="EMBL" id="MBB6510470.1"/>
    </source>
</evidence>
<evidence type="ECO:0000313" key="7">
    <source>
        <dbReference type="Proteomes" id="UP000585437"/>
    </source>
</evidence>
<dbReference type="EC" id="3.2.1.4" evidence="6"/>
<protein>
    <submittedName>
        <fullName evidence="6">Endoglucanase</fullName>
        <ecNumber evidence="6">3.2.1.4</ecNumber>
    </submittedName>
</protein>
<dbReference type="PANTHER" id="PTHR34142">
    <property type="entry name" value="ENDO-BETA-1,4-GLUCANASE A"/>
    <property type="match status" value="1"/>
</dbReference>
<feature type="chain" id="PRO_5030993589" evidence="4">
    <location>
        <begin position="20"/>
        <end position="337"/>
    </location>
</feature>
<accession>A0A7X0MUN8</accession>
<dbReference type="Proteomes" id="UP000585437">
    <property type="component" value="Unassembled WGS sequence"/>
</dbReference>
<organism evidence="6 7">
    <name type="scientific">Rhizobium soli</name>
    <dbReference type="NCBI Taxonomy" id="424798"/>
    <lineage>
        <taxon>Bacteria</taxon>
        <taxon>Pseudomonadati</taxon>
        <taxon>Pseudomonadota</taxon>
        <taxon>Alphaproteobacteria</taxon>
        <taxon>Hyphomicrobiales</taxon>
        <taxon>Rhizobiaceae</taxon>
        <taxon>Rhizobium/Agrobacterium group</taxon>
        <taxon>Rhizobium</taxon>
    </lineage>
</organism>
<name>A0A7X0MUN8_9HYPH</name>
<dbReference type="Pfam" id="PF00150">
    <property type="entry name" value="Cellulase"/>
    <property type="match status" value="1"/>
</dbReference>
<reference evidence="6 7" key="1">
    <citation type="submission" date="2020-08" db="EMBL/GenBank/DDBJ databases">
        <title>The Agave Microbiome: Exploring the role of microbial communities in plant adaptations to desert environments.</title>
        <authorList>
            <person name="Partida-Martinez L.P."/>
        </authorList>
    </citation>
    <scope>NUCLEOTIDE SEQUENCE [LARGE SCALE GENOMIC DNA]</scope>
    <source>
        <strain evidence="6 7">AS3.12</strain>
    </source>
</reference>
<dbReference type="Gene3D" id="3.20.20.80">
    <property type="entry name" value="Glycosidases"/>
    <property type="match status" value="1"/>
</dbReference>
<dbReference type="InterPro" id="IPR001547">
    <property type="entry name" value="Glyco_hydro_5"/>
</dbReference>
<keyword evidence="4" id="KW-0732">Signal</keyword>
<dbReference type="PANTHER" id="PTHR34142:SF1">
    <property type="entry name" value="GLYCOSIDE HYDROLASE FAMILY 5 DOMAIN-CONTAINING PROTEIN"/>
    <property type="match status" value="1"/>
</dbReference>
<evidence type="ECO:0000256" key="1">
    <source>
        <dbReference type="ARBA" id="ARBA00022801"/>
    </source>
</evidence>
<feature type="signal peptide" evidence="4">
    <location>
        <begin position="1"/>
        <end position="19"/>
    </location>
</feature>
<dbReference type="AlphaFoldDB" id="A0A7X0MUN8"/>
<dbReference type="GO" id="GO:0009251">
    <property type="term" value="P:glucan catabolic process"/>
    <property type="evidence" value="ECO:0007669"/>
    <property type="project" value="TreeGrafter"/>
</dbReference>
<dbReference type="GO" id="GO:0008810">
    <property type="term" value="F:cellulase activity"/>
    <property type="evidence" value="ECO:0007669"/>
    <property type="project" value="UniProtKB-EC"/>
</dbReference>
<evidence type="ECO:0000256" key="4">
    <source>
        <dbReference type="SAM" id="SignalP"/>
    </source>
</evidence>
<keyword evidence="1 3" id="KW-0378">Hydrolase</keyword>
<proteinExistence type="inferred from homology"/>
<dbReference type="RefSeq" id="WP_246454124.1">
    <property type="nucleotide sequence ID" value="NZ_JACHBU010000008.1"/>
</dbReference>
<evidence type="ECO:0000259" key="5">
    <source>
        <dbReference type="Pfam" id="PF00150"/>
    </source>
</evidence>
<sequence>MRGIALIGAASLATQPVSAATTCMRGINLAGAEFGKVGDAYGKGYTYPSAETIRYFASKGFTAVRLPFLWERLQPKLYASFDRAEAKRLAATVELVRKAGMVVILDPHNYARYKGDLIGTDNVPQSAFADFWRRLSVRFGTEADIAFGLMNEPHDIAAEDWVSAANGAIAAIRQAGSASLILVPGTAWTGAHSWSAGDYGTTNAAAMSAIVDPQNNYVFEVHQYLDQDFSGKNDECSRAADAVKALSDVGTWLKQNNRRGLLGEFAVPRQPECQSALVDMVKVVESNPDAWLGWAYWAAGDWWPEDEILNIQPVRQADKPQMATLLKAMSENASCGR</sequence>
<evidence type="ECO:0000256" key="3">
    <source>
        <dbReference type="RuleBase" id="RU361153"/>
    </source>
</evidence>
<dbReference type="InterPro" id="IPR018087">
    <property type="entry name" value="Glyco_hydro_5_CS"/>
</dbReference>
<comment type="caution">
    <text evidence="6">The sequence shown here is derived from an EMBL/GenBank/DDBJ whole genome shotgun (WGS) entry which is preliminary data.</text>
</comment>
<dbReference type="PROSITE" id="PS00659">
    <property type="entry name" value="GLYCOSYL_HYDROL_F5"/>
    <property type="match status" value="1"/>
</dbReference>
<gene>
    <name evidence="6" type="ORF">F4695_003859</name>
</gene>
<dbReference type="InterPro" id="IPR017853">
    <property type="entry name" value="GH"/>
</dbReference>